<dbReference type="Proteomes" id="UP000266188">
    <property type="component" value="Unassembled WGS sequence"/>
</dbReference>
<feature type="transmembrane region" description="Helical" evidence="6">
    <location>
        <begin position="545"/>
        <end position="570"/>
    </location>
</feature>
<dbReference type="InterPro" id="IPR013057">
    <property type="entry name" value="AA_transpt_TM"/>
</dbReference>
<keyword evidence="5 6" id="KW-0472">Membrane</keyword>
<organism evidence="8 9">
    <name type="scientific">Aspergillus sclerotialis</name>
    <dbReference type="NCBI Taxonomy" id="2070753"/>
    <lineage>
        <taxon>Eukaryota</taxon>
        <taxon>Fungi</taxon>
        <taxon>Dikarya</taxon>
        <taxon>Ascomycota</taxon>
        <taxon>Pezizomycotina</taxon>
        <taxon>Eurotiomycetes</taxon>
        <taxon>Eurotiomycetidae</taxon>
        <taxon>Eurotiales</taxon>
        <taxon>Aspergillaceae</taxon>
        <taxon>Aspergillus</taxon>
        <taxon>Aspergillus subgen. Polypaecilum</taxon>
    </lineage>
</organism>
<comment type="similarity">
    <text evidence="2">Belongs to the amino acid/polyamine transporter 2 family.</text>
</comment>
<feature type="transmembrane region" description="Helical" evidence="6">
    <location>
        <begin position="357"/>
        <end position="382"/>
    </location>
</feature>
<evidence type="ECO:0000259" key="7">
    <source>
        <dbReference type="Pfam" id="PF01490"/>
    </source>
</evidence>
<dbReference type="GO" id="GO:0015179">
    <property type="term" value="F:L-amino acid transmembrane transporter activity"/>
    <property type="evidence" value="ECO:0007669"/>
    <property type="project" value="TreeGrafter"/>
</dbReference>
<evidence type="ECO:0000313" key="9">
    <source>
        <dbReference type="Proteomes" id="UP000266188"/>
    </source>
</evidence>
<evidence type="ECO:0000256" key="2">
    <source>
        <dbReference type="ARBA" id="ARBA00008066"/>
    </source>
</evidence>
<keyword evidence="4 6" id="KW-1133">Transmembrane helix</keyword>
<evidence type="ECO:0000256" key="4">
    <source>
        <dbReference type="ARBA" id="ARBA00022989"/>
    </source>
</evidence>
<comment type="caution">
    <text evidence="8">The sequence shown here is derived from an EMBL/GenBank/DDBJ whole genome shotgun (WGS) entry which is preliminary data.</text>
</comment>
<feature type="transmembrane region" description="Helical" evidence="6">
    <location>
        <begin position="228"/>
        <end position="246"/>
    </location>
</feature>
<accession>A0A3A3A552</accession>
<evidence type="ECO:0000256" key="5">
    <source>
        <dbReference type="ARBA" id="ARBA00023136"/>
    </source>
</evidence>
<evidence type="ECO:0000313" key="8">
    <source>
        <dbReference type="EMBL" id="RJE24491.1"/>
    </source>
</evidence>
<dbReference type="OrthoDB" id="40134at2759"/>
<feature type="domain" description="Amino acid transporter transmembrane" evidence="7">
    <location>
        <begin position="131"/>
        <end position="496"/>
    </location>
</feature>
<feature type="transmembrane region" description="Helical" evidence="6">
    <location>
        <begin position="258"/>
        <end position="278"/>
    </location>
</feature>
<keyword evidence="3 6" id="KW-0812">Transmembrane</keyword>
<feature type="transmembrane region" description="Helical" evidence="6">
    <location>
        <begin position="474"/>
        <end position="496"/>
    </location>
</feature>
<dbReference type="PANTHER" id="PTHR22950:SF461">
    <property type="entry name" value="AMINO ACID TRANSPORTER TRANSMEMBRANE DOMAIN-CONTAINING PROTEIN"/>
    <property type="match status" value="1"/>
</dbReference>
<dbReference type="EMBL" id="MVGC01000079">
    <property type="protein sequence ID" value="RJE24491.1"/>
    <property type="molecule type" value="Genomic_DNA"/>
</dbReference>
<feature type="transmembrane region" description="Helical" evidence="6">
    <location>
        <begin position="146"/>
        <end position="167"/>
    </location>
</feature>
<gene>
    <name evidence="8" type="ORF">PHISCL_03183</name>
</gene>
<feature type="transmembrane region" description="Helical" evidence="6">
    <location>
        <begin position="198"/>
        <end position="216"/>
    </location>
</feature>
<dbReference type="PANTHER" id="PTHR22950">
    <property type="entry name" value="AMINO ACID TRANSPORTER"/>
    <property type="match status" value="1"/>
</dbReference>
<dbReference type="AlphaFoldDB" id="A0A3A3A552"/>
<dbReference type="STRING" id="2070753.A0A3A3A552"/>
<protein>
    <submittedName>
        <fullName evidence="8">Amino acid transporter</fullName>
    </submittedName>
</protein>
<evidence type="ECO:0000256" key="3">
    <source>
        <dbReference type="ARBA" id="ARBA00022692"/>
    </source>
</evidence>
<feature type="transmembrane region" description="Helical" evidence="6">
    <location>
        <begin position="448"/>
        <end position="468"/>
    </location>
</feature>
<sequence length="592" mass="64771">MTQPANIALDGGDPRLSLHEKDDNVVAQSSLNQQHKNRNLHDPSITIDEYMYYAKETRAEEAQQYKPSFKERSLISMIIPSKADGGVQQVAHDPKEDNPAVVSDIEWDNASRALRTASRGAIFYLITTDILGPFGLPYAFSTMGWGPGVALYTVFAGLAGYSGYLLWDMYMGLDSYRHPIRSYGDLGYRIYGPYMRHMFNLLQGIQLVLNVGLIIISNGEALSQASKFRLCFIVCCLIWAIIGFLVGQVRTLQKFGWLANSAVWLNLICMFIAMGAAAHSNPNYQAASQSAGASIDNGVLIKPNAQGVYPAVQHSGGLPNAGEFSGSVSGAMQAIFAYGGAMVFPEFMAEMKRPKDFLTAMWGAQAFIYFWYMFYGLFMYGYQGQYTINPSYLGIAPYNLQTAGNVFAMVAAAIAAALYGNIGMKVIYNNIFMELLRFPPLTSKGGKILWAIIIPIYWAIAFVLAAAIPNFSGLTSVVAAICILQFTYTFPPFLHIGYRIQRAAMRDGEGFNPGTGQTVRHDSGVRRWVRGLLGAGDQGLGAKDVVWFVVNLIYTLGALCLAALGAYSAIVTLIDAFASSTTTSFVCRSPLQ</sequence>
<feature type="transmembrane region" description="Helical" evidence="6">
    <location>
        <begin position="121"/>
        <end position="140"/>
    </location>
</feature>
<keyword evidence="9" id="KW-1185">Reference proteome</keyword>
<comment type="subcellular location">
    <subcellularLocation>
        <location evidence="1">Membrane</location>
        <topology evidence="1">Multi-pass membrane protein</topology>
    </subcellularLocation>
</comment>
<dbReference type="Pfam" id="PF01490">
    <property type="entry name" value="Aa_trans"/>
    <property type="match status" value="1"/>
</dbReference>
<evidence type="ECO:0000256" key="6">
    <source>
        <dbReference type="SAM" id="Phobius"/>
    </source>
</evidence>
<proteinExistence type="inferred from homology"/>
<feature type="transmembrane region" description="Helical" evidence="6">
    <location>
        <begin position="324"/>
        <end position="345"/>
    </location>
</feature>
<name>A0A3A3A552_9EURO</name>
<evidence type="ECO:0000256" key="1">
    <source>
        <dbReference type="ARBA" id="ARBA00004141"/>
    </source>
</evidence>
<reference evidence="9" key="1">
    <citation type="submission" date="2017-02" db="EMBL/GenBank/DDBJ databases">
        <authorList>
            <person name="Tafer H."/>
            <person name="Lopandic K."/>
        </authorList>
    </citation>
    <scope>NUCLEOTIDE SEQUENCE [LARGE SCALE GENOMIC DNA]</scope>
    <source>
        <strain evidence="9">CBS 366.77</strain>
    </source>
</reference>
<dbReference type="GO" id="GO:0016020">
    <property type="term" value="C:membrane"/>
    <property type="evidence" value="ECO:0007669"/>
    <property type="project" value="UniProtKB-SubCell"/>
</dbReference>
<feature type="transmembrane region" description="Helical" evidence="6">
    <location>
        <begin position="402"/>
        <end position="428"/>
    </location>
</feature>